<dbReference type="Proteomes" id="UP000094527">
    <property type="component" value="Unassembled WGS sequence"/>
</dbReference>
<protein>
    <submittedName>
        <fullName evidence="1">Uncharacterized protein</fullName>
    </submittedName>
</protein>
<keyword evidence="2" id="KW-1185">Reference proteome</keyword>
<dbReference type="EMBL" id="LJIJ01000794">
    <property type="protein sequence ID" value="ODM94537.1"/>
    <property type="molecule type" value="Genomic_DNA"/>
</dbReference>
<evidence type="ECO:0000313" key="2">
    <source>
        <dbReference type="Proteomes" id="UP000094527"/>
    </source>
</evidence>
<comment type="caution">
    <text evidence="1">The sequence shown here is derived from an EMBL/GenBank/DDBJ whole genome shotgun (WGS) entry which is preliminary data.</text>
</comment>
<name>A0A1D2MNC9_ORCCI</name>
<gene>
    <name evidence="1" type="ORF">Ocin01_12159</name>
</gene>
<proteinExistence type="predicted"/>
<accession>A0A1D2MNC9</accession>
<evidence type="ECO:0000313" key="1">
    <source>
        <dbReference type="EMBL" id="ODM94537.1"/>
    </source>
</evidence>
<organism evidence="1 2">
    <name type="scientific">Orchesella cincta</name>
    <name type="common">Springtail</name>
    <name type="synonym">Podura cincta</name>
    <dbReference type="NCBI Taxonomy" id="48709"/>
    <lineage>
        <taxon>Eukaryota</taxon>
        <taxon>Metazoa</taxon>
        <taxon>Ecdysozoa</taxon>
        <taxon>Arthropoda</taxon>
        <taxon>Hexapoda</taxon>
        <taxon>Collembola</taxon>
        <taxon>Entomobryomorpha</taxon>
        <taxon>Entomobryoidea</taxon>
        <taxon>Orchesellidae</taxon>
        <taxon>Orchesellinae</taxon>
        <taxon>Orchesella</taxon>
    </lineage>
</organism>
<dbReference type="AlphaFoldDB" id="A0A1D2MNC9"/>
<sequence>MYTDKAYLVKDRFLEEAPQGSLSTFYRQNQAALDGESTVDLDVYPTSFGVQAIPGCPIGLEPLHNLSRMYLIKRLEALESDTFGVYKAELINEEGNRIFLFSEILSHSSGEVIRYGLHGGKKLKGKVCVGVINYAGIQVFEVYGDPEKVIRVGPSSAVWGEIQVVPGAVWDELKLACCKKKGSTDAGIRVIVLKKDNRAMGNIDPKCAFKHVYTLEGPVYGGFGHMDNNFLYKKSFDLKIYAKDVLEDAAKTNSKQGDEGKSNRNSDVAPIGRFCSAELHEKLQCHLPMLEITQPIDIYDKITNKQKLREKKQLPTPNKANKMGGIARAESFIRILILGLMLQQPSPGTGEENEESNEVLDALLKDDIFSILGLQENSTCLLITDKAYMDQFSGEKNFGEPCELRGDESKRAEYCKLYIENSNNACLVPTHLTCDPIIKRCVCSDDTNIIPAIHFQFGTDDSEAQTLENGRCFIRPTFQTIEGIECSPGSSMNKTFGEDEKEVFYCACENQNSPDYLNTSNPDWWRCRGSLLKSQGGILSLVLTVSAALLFAI</sequence>
<reference evidence="1 2" key="1">
    <citation type="journal article" date="2016" name="Genome Biol. Evol.">
        <title>Gene Family Evolution Reflects Adaptation to Soil Environmental Stressors in the Genome of the Collembolan Orchesella cincta.</title>
        <authorList>
            <person name="Faddeeva-Vakhrusheva A."/>
            <person name="Derks M.F."/>
            <person name="Anvar S.Y."/>
            <person name="Agamennone V."/>
            <person name="Suring W."/>
            <person name="Smit S."/>
            <person name="van Straalen N.M."/>
            <person name="Roelofs D."/>
        </authorList>
    </citation>
    <scope>NUCLEOTIDE SEQUENCE [LARGE SCALE GENOMIC DNA]</scope>
    <source>
        <tissue evidence="1">Mixed pool</tissue>
    </source>
</reference>